<dbReference type="RefSeq" id="WP_066827587.1">
    <property type="nucleotide sequence ID" value="NZ_LTBA01000092.1"/>
</dbReference>
<sequence>MSINNQLRFLFDIGKEKHNSINNKSILCPFCHRECLTDILDEDGPFILVKNKYPTLENTLQTVLIETNNCNDNMSTYDKEYMKKLLQFGVNHWLSFKETGEFKSVIFYKNHGPHSGGTINHSHMQIVGLKDIDYEEFLRDEFFEGITINKSEGCILNLSTKPRVGFTEFNIIIDSINTLPVMADNLQKIVHYILNNFYTKCDSFNLFFYEWRNRIVCKVIPRFVTSPLFIGFSISQISNHMDMIVRKVQQLYFNDNNIK</sequence>
<proteinExistence type="predicted"/>
<comment type="caution">
    <text evidence="3">The sequence shown here is derived from an EMBL/GenBank/DDBJ whole genome shotgun (WGS) entry which is preliminary data.</text>
</comment>
<dbReference type="InterPro" id="IPR046322">
    <property type="entry name" value="DUF4931"/>
</dbReference>
<dbReference type="OrthoDB" id="9769064at2"/>
<dbReference type="InterPro" id="IPR012361">
    <property type="entry name" value="GalT_short"/>
</dbReference>
<dbReference type="EMBL" id="LTBA01000092">
    <property type="protein sequence ID" value="KYH29042.1"/>
    <property type="molecule type" value="Genomic_DNA"/>
</dbReference>
<dbReference type="Pfam" id="PF20956">
    <property type="entry name" value="DUF4931_C"/>
    <property type="match status" value="1"/>
</dbReference>
<reference evidence="3 4" key="1">
    <citation type="submission" date="2016-02" db="EMBL/GenBank/DDBJ databases">
        <title>Genome sequence of Clostridium tepidiprofundi DSM 19306.</title>
        <authorList>
            <person name="Poehlein A."/>
            <person name="Daniel R."/>
        </authorList>
    </citation>
    <scope>NUCLEOTIDE SEQUENCE [LARGE SCALE GENOMIC DNA]</scope>
    <source>
        <strain evidence="3 4">DSM 19306</strain>
    </source>
</reference>
<dbReference type="STRING" id="1121338.CLTEP_27370"/>
<dbReference type="PIRSF" id="PIRSF031505">
    <property type="entry name" value="GalT_short"/>
    <property type="match status" value="1"/>
</dbReference>
<evidence type="ECO:0008006" key="5">
    <source>
        <dbReference type="Google" id="ProtNLM"/>
    </source>
</evidence>
<accession>A0A151AN40</accession>
<evidence type="ECO:0000259" key="1">
    <source>
        <dbReference type="Pfam" id="PF16285"/>
    </source>
</evidence>
<dbReference type="InterPro" id="IPR049285">
    <property type="entry name" value="DUF4931_C"/>
</dbReference>
<feature type="domain" description="DUF4931" evidence="1">
    <location>
        <begin position="9"/>
        <end position="132"/>
    </location>
</feature>
<dbReference type="PATRIC" id="fig|1121338.3.peg.2876"/>
<evidence type="ECO:0000313" key="3">
    <source>
        <dbReference type="EMBL" id="KYH29042.1"/>
    </source>
</evidence>
<dbReference type="Pfam" id="PF16285">
    <property type="entry name" value="DUF4931_N"/>
    <property type="match status" value="1"/>
</dbReference>
<dbReference type="Proteomes" id="UP000075531">
    <property type="component" value="Unassembled WGS sequence"/>
</dbReference>
<dbReference type="InterPro" id="IPR036265">
    <property type="entry name" value="HIT-like_sf"/>
</dbReference>
<dbReference type="AlphaFoldDB" id="A0A151AN40"/>
<dbReference type="SUPFAM" id="SSF54197">
    <property type="entry name" value="HIT-like"/>
    <property type="match status" value="1"/>
</dbReference>
<evidence type="ECO:0000313" key="4">
    <source>
        <dbReference type="Proteomes" id="UP000075531"/>
    </source>
</evidence>
<dbReference type="Gene3D" id="3.30.428.10">
    <property type="entry name" value="HIT-like"/>
    <property type="match status" value="1"/>
</dbReference>
<organism evidence="3 4">
    <name type="scientific">Clostridium tepidiprofundi DSM 19306</name>
    <dbReference type="NCBI Taxonomy" id="1121338"/>
    <lineage>
        <taxon>Bacteria</taxon>
        <taxon>Bacillati</taxon>
        <taxon>Bacillota</taxon>
        <taxon>Clostridia</taxon>
        <taxon>Eubacteriales</taxon>
        <taxon>Clostridiaceae</taxon>
        <taxon>Clostridium</taxon>
    </lineage>
</organism>
<protein>
    <recommendedName>
        <fullName evidence="5">Galactose-1-phosphate uridylyltransferase</fullName>
    </recommendedName>
</protein>
<evidence type="ECO:0000259" key="2">
    <source>
        <dbReference type="Pfam" id="PF20956"/>
    </source>
</evidence>
<keyword evidence="4" id="KW-1185">Reference proteome</keyword>
<name>A0A151AN40_9CLOT</name>
<feature type="domain" description="DUF4931" evidence="2">
    <location>
        <begin position="137"/>
        <end position="253"/>
    </location>
</feature>
<gene>
    <name evidence="3" type="ORF">CLTEP_27370</name>
</gene>